<name>A0ABR4I313_9EURO</name>
<organism evidence="2 3">
    <name type="scientific">Aspergillus granulosus</name>
    <dbReference type="NCBI Taxonomy" id="176169"/>
    <lineage>
        <taxon>Eukaryota</taxon>
        <taxon>Fungi</taxon>
        <taxon>Dikarya</taxon>
        <taxon>Ascomycota</taxon>
        <taxon>Pezizomycotina</taxon>
        <taxon>Eurotiomycetes</taxon>
        <taxon>Eurotiomycetidae</taxon>
        <taxon>Eurotiales</taxon>
        <taxon>Aspergillaceae</taxon>
        <taxon>Aspergillus</taxon>
        <taxon>Aspergillus subgen. Nidulantes</taxon>
    </lineage>
</organism>
<feature type="transmembrane region" description="Helical" evidence="1">
    <location>
        <begin position="79"/>
        <end position="100"/>
    </location>
</feature>
<comment type="caution">
    <text evidence="2">The sequence shown here is derived from an EMBL/GenBank/DDBJ whole genome shotgun (WGS) entry which is preliminary data.</text>
</comment>
<evidence type="ECO:0000256" key="1">
    <source>
        <dbReference type="SAM" id="Phobius"/>
    </source>
</evidence>
<keyword evidence="3" id="KW-1185">Reference proteome</keyword>
<evidence type="ECO:0000313" key="3">
    <source>
        <dbReference type="Proteomes" id="UP001610334"/>
    </source>
</evidence>
<keyword evidence="1" id="KW-1133">Transmembrane helix</keyword>
<keyword evidence="1" id="KW-0812">Transmembrane</keyword>
<proteinExistence type="predicted"/>
<dbReference type="Proteomes" id="UP001610334">
    <property type="component" value="Unassembled WGS sequence"/>
</dbReference>
<keyword evidence="1" id="KW-0472">Membrane</keyword>
<reference evidence="2 3" key="1">
    <citation type="submission" date="2024-07" db="EMBL/GenBank/DDBJ databases">
        <title>Section-level genome sequencing and comparative genomics of Aspergillus sections Usti and Cavernicolus.</title>
        <authorList>
            <consortium name="Lawrence Berkeley National Laboratory"/>
            <person name="Nybo J.L."/>
            <person name="Vesth T.C."/>
            <person name="Theobald S."/>
            <person name="Frisvad J.C."/>
            <person name="Larsen T.O."/>
            <person name="Kjaerboelling I."/>
            <person name="Rothschild-Mancinelli K."/>
            <person name="Lyhne E.K."/>
            <person name="Kogle M.E."/>
            <person name="Barry K."/>
            <person name="Clum A."/>
            <person name="Na H."/>
            <person name="Ledsgaard L."/>
            <person name="Lin J."/>
            <person name="Lipzen A."/>
            <person name="Kuo A."/>
            <person name="Riley R."/>
            <person name="Mondo S."/>
            <person name="Labutti K."/>
            <person name="Haridas S."/>
            <person name="Pangalinan J."/>
            <person name="Salamov A.A."/>
            <person name="Simmons B.A."/>
            <person name="Magnuson J.K."/>
            <person name="Chen J."/>
            <person name="Drula E."/>
            <person name="Henrissat B."/>
            <person name="Wiebenga A."/>
            <person name="Lubbers R.J."/>
            <person name="Gomes A.C."/>
            <person name="Makela M.R."/>
            <person name="Stajich J."/>
            <person name="Grigoriev I.V."/>
            <person name="Mortensen U.H."/>
            <person name="De Vries R.P."/>
            <person name="Baker S.E."/>
            <person name="Andersen M.R."/>
        </authorList>
    </citation>
    <scope>NUCLEOTIDE SEQUENCE [LARGE SCALE GENOMIC DNA]</scope>
    <source>
        <strain evidence="2 3">CBS 588.65</strain>
    </source>
</reference>
<evidence type="ECO:0000313" key="2">
    <source>
        <dbReference type="EMBL" id="KAL2822017.1"/>
    </source>
</evidence>
<gene>
    <name evidence="2" type="ORF">BJX63DRAFT_180362</name>
</gene>
<protein>
    <submittedName>
        <fullName evidence="2">Uncharacterized protein</fullName>
    </submittedName>
</protein>
<feature type="transmembrane region" description="Helical" evidence="1">
    <location>
        <begin position="49"/>
        <end position="67"/>
    </location>
</feature>
<sequence>MPINVTATLYYISSPVLCLDCHYQDAWYRGYLSRRKLLFPLSTIALKNWFSPAISFGFTALFAYCFFREAKKKFLLQILGWRPGACYHYVFLISCILLYANTRINAILRSSLNFESCWLRVALSPGSGYVDNFAADNITDNLGNPASGTLLLLPIPAPPIRETTKHKTTTQWHSNHSSNQT</sequence>
<accession>A0ABR4I313</accession>
<dbReference type="EMBL" id="JBFXLT010000003">
    <property type="protein sequence ID" value="KAL2822017.1"/>
    <property type="molecule type" value="Genomic_DNA"/>
</dbReference>